<protein>
    <submittedName>
        <fullName evidence="1">Uncharacterized protein</fullName>
    </submittedName>
</protein>
<keyword evidence="2" id="KW-1185">Reference proteome</keyword>
<dbReference type="Proteomes" id="UP000245790">
    <property type="component" value="Unassembled WGS sequence"/>
</dbReference>
<dbReference type="OrthoDB" id="9769143at2"/>
<evidence type="ECO:0000313" key="1">
    <source>
        <dbReference type="EMBL" id="PWK49898.1"/>
    </source>
</evidence>
<sequence length="432" mass="50478">MFIIIRLFLLVIFSAFVLSINASQQHTKTEEQWNEGWGDSWDTPEEQLFHGFLEFANSYWLDDKASHIDEPMQELRLRLDWDYAFDVGELTTKTDLIHDAVIDNTDVKLRELNYQFSPGQSTDIKLGRQILTWGTGDLVFINDLFPKDWQSFFMGRDDEYLKAPSDAIRFSWFGSDSNLDVVITPEFESDEYLSGERFSFYIPSIGISQPQTPIHAAQPVHRDFEFATRLFGTENGLEWALYGYRGFYKTPKAIDNNANPYFSRLNVWGASVRQAAFNGIVKFEIGQYLSLDDPGGHDSLVPNDEFRALIGYETELAKNLTGSFQFYLEKTQDYQSLINNSLTPEFEQREWHTQVTARITHQSHQQKWTNSFFVFYSPTDNDGHLRLTSDYRFNDEWKLSTGLFLFEGEKEHSFWGQLQQNSSVWMRLRYLF</sequence>
<dbReference type="EMBL" id="QGGU01000007">
    <property type="protein sequence ID" value="PWK49898.1"/>
    <property type="molecule type" value="Genomic_DNA"/>
</dbReference>
<dbReference type="RefSeq" id="WP_109763685.1">
    <property type="nucleotide sequence ID" value="NZ_QGGU01000007.1"/>
</dbReference>
<accession>A0A316FLY5</accession>
<comment type="caution">
    <text evidence="1">The sequence shown here is derived from an EMBL/GenBank/DDBJ whole genome shotgun (WGS) entry which is preliminary data.</text>
</comment>
<evidence type="ECO:0000313" key="2">
    <source>
        <dbReference type="Proteomes" id="UP000245790"/>
    </source>
</evidence>
<proteinExistence type="predicted"/>
<gene>
    <name evidence="1" type="ORF">C8D97_10759</name>
</gene>
<name>A0A316FLY5_9GAMM</name>
<reference evidence="1 2" key="1">
    <citation type="submission" date="2018-05" db="EMBL/GenBank/DDBJ databases">
        <title>Genomic Encyclopedia of Type Strains, Phase IV (KMG-IV): sequencing the most valuable type-strain genomes for metagenomic binning, comparative biology and taxonomic classification.</title>
        <authorList>
            <person name="Goeker M."/>
        </authorList>
    </citation>
    <scope>NUCLEOTIDE SEQUENCE [LARGE SCALE GENOMIC DNA]</scope>
    <source>
        <strain evidence="1 2">DSM 25350</strain>
    </source>
</reference>
<dbReference type="AlphaFoldDB" id="A0A316FLY5"/>
<organism evidence="1 2">
    <name type="scientific">Pleionea mediterranea</name>
    <dbReference type="NCBI Taxonomy" id="523701"/>
    <lineage>
        <taxon>Bacteria</taxon>
        <taxon>Pseudomonadati</taxon>
        <taxon>Pseudomonadota</taxon>
        <taxon>Gammaproteobacteria</taxon>
        <taxon>Oceanospirillales</taxon>
        <taxon>Pleioneaceae</taxon>
        <taxon>Pleionea</taxon>
    </lineage>
</organism>